<organism evidence="1 2">
    <name type="scientific">Mycolicibacterium hodleri</name>
    <dbReference type="NCBI Taxonomy" id="49897"/>
    <lineage>
        <taxon>Bacteria</taxon>
        <taxon>Bacillati</taxon>
        <taxon>Actinomycetota</taxon>
        <taxon>Actinomycetes</taxon>
        <taxon>Mycobacteriales</taxon>
        <taxon>Mycobacteriaceae</taxon>
        <taxon>Mycolicibacterium</taxon>
    </lineage>
</organism>
<accession>A0A502E6R0</accession>
<dbReference type="AlphaFoldDB" id="A0A502E6R0"/>
<gene>
    <name evidence="1" type="ORF">EAH80_16695</name>
</gene>
<reference evidence="1 2" key="1">
    <citation type="journal article" date="2019" name="Environ. Microbiol.">
        <title>Species interactions and distinct microbial communities in high Arctic permafrost affected cryosols are associated with the CH4 and CO2 gas fluxes.</title>
        <authorList>
            <person name="Altshuler I."/>
            <person name="Hamel J."/>
            <person name="Turney S."/>
            <person name="Magnuson E."/>
            <person name="Levesque R."/>
            <person name="Greer C."/>
            <person name="Whyte L.G."/>
        </authorList>
    </citation>
    <scope>NUCLEOTIDE SEQUENCE [LARGE SCALE GENOMIC DNA]</scope>
    <source>
        <strain evidence="1 2">S5.20</strain>
    </source>
</reference>
<dbReference type="Proteomes" id="UP000320095">
    <property type="component" value="Unassembled WGS sequence"/>
</dbReference>
<name>A0A502E6R0_9MYCO</name>
<sequence length="74" mass="8242">MLVAGDSGILPLNWEYVEFRCMINDLVDTPRGSRVAARIVILRLISDRHRVRDVIVATSCSTGQGHHVARRAAE</sequence>
<evidence type="ECO:0000313" key="2">
    <source>
        <dbReference type="Proteomes" id="UP000320095"/>
    </source>
</evidence>
<keyword evidence="2" id="KW-1185">Reference proteome</keyword>
<evidence type="ECO:0000313" key="1">
    <source>
        <dbReference type="EMBL" id="TPG33044.1"/>
    </source>
</evidence>
<proteinExistence type="predicted"/>
<comment type="caution">
    <text evidence="1">The sequence shown here is derived from an EMBL/GenBank/DDBJ whole genome shotgun (WGS) entry which is preliminary data.</text>
</comment>
<dbReference type="EMBL" id="RCZG01000006">
    <property type="protein sequence ID" value="TPG33044.1"/>
    <property type="molecule type" value="Genomic_DNA"/>
</dbReference>
<protein>
    <submittedName>
        <fullName evidence="1">Uncharacterized protein</fullName>
    </submittedName>
</protein>